<evidence type="ECO:0000256" key="3">
    <source>
        <dbReference type="ARBA" id="ARBA00022729"/>
    </source>
</evidence>
<dbReference type="GO" id="GO:0070008">
    <property type="term" value="F:serine-type exopeptidase activity"/>
    <property type="evidence" value="ECO:0007669"/>
    <property type="project" value="InterPro"/>
</dbReference>
<dbReference type="Gene3D" id="3.40.50.1820">
    <property type="entry name" value="alpha/beta hydrolase"/>
    <property type="match status" value="1"/>
</dbReference>
<dbReference type="Pfam" id="PF05577">
    <property type="entry name" value="Peptidase_S28"/>
    <property type="match status" value="1"/>
</dbReference>
<dbReference type="Proteomes" id="UP000267606">
    <property type="component" value="Unassembled WGS sequence"/>
</dbReference>
<keyword evidence="7" id="KW-1185">Reference proteome</keyword>
<protein>
    <submittedName>
        <fullName evidence="8">Peptidase S28</fullName>
    </submittedName>
</protein>
<evidence type="ECO:0000256" key="2">
    <source>
        <dbReference type="ARBA" id="ARBA00022670"/>
    </source>
</evidence>
<reference evidence="6 7" key="2">
    <citation type="submission" date="2018-11" db="EMBL/GenBank/DDBJ databases">
        <authorList>
            <consortium name="Pathogen Informatics"/>
        </authorList>
    </citation>
    <scope>NUCLEOTIDE SEQUENCE [LARGE SCALE GENOMIC DNA]</scope>
</reference>
<name>A0A183HXR7_9BILA</name>
<dbReference type="PANTHER" id="PTHR11010:SF38">
    <property type="entry name" value="LYSOSOMAL PRO-X CARBOXYPEPTIDASE"/>
    <property type="match status" value="1"/>
</dbReference>
<dbReference type="InterPro" id="IPR029058">
    <property type="entry name" value="AB_hydrolase_fold"/>
</dbReference>
<dbReference type="EMBL" id="UZAJ01018881">
    <property type="protein sequence ID" value="VDO83525.1"/>
    <property type="molecule type" value="Genomic_DNA"/>
</dbReference>
<comment type="similarity">
    <text evidence="1">Belongs to the peptidase S28 family.</text>
</comment>
<dbReference type="GO" id="GO:0006508">
    <property type="term" value="P:proteolysis"/>
    <property type="evidence" value="ECO:0007669"/>
    <property type="project" value="UniProtKB-KW"/>
</dbReference>
<dbReference type="GO" id="GO:0008239">
    <property type="term" value="F:dipeptidyl-peptidase activity"/>
    <property type="evidence" value="ECO:0007669"/>
    <property type="project" value="TreeGrafter"/>
</dbReference>
<dbReference type="AlphaFoldDB" id="A0A183HXR7"/>
<dbReference type="InterPro" id="IPR008758">
    <property type="entry name" value="Peptidase_S28"/>
</dbReference>
<dbReference type="STRING" id="387005.A0A183HXR7"/>
<evidence type="ECO:0000313" key="8">
    <source>
        <dbReference type="WBParaSite" id="OFLC_0001228001-mRNA-1"/>
    </source>
</evidence>
<reference evidence="8" key="1">
    <citation type="submission" date="2016-06" db="UniProtKB">
        <authorList>
            <consortium name="WormBaseParasite"/>
        </authorList>
    </citation>
    <scope>IDENTIFICATION</scope>
</reference>
<proteinExistence type="inferred from homology"/>
<evidence type="ECO:0000256" key="5">
    <source>
        <dbReference type="ARBA" id="ARBA00023180"/>
    </source>
</evidence>
<evidence type="ECO:0000256" key="1">
    <source>
        <dbReference type="ARBA" id="ARBA00011079"/>
    </source>
</evidence>
<dbReference type="WBParaSite" id="OFLC_0001228001-mRNA-1">
    <property type="protein sequence ID" value="OFLC_0001228001-mRNA-1"/>
    <property type="gene ID" value="OFLC_0001228001"/>
</dbReference>
<dbReference type="PANTHER" id="PTHR11010">
    <property type="entry name" value="PROTEASE S28 PRO-X CARBOXYPEPTIDASE-RELATED"/>
    <property type="match status" value="1"/>
</dbReference>
<gene>
    <name evidence="6" type="ORF">OFLC_LOCUS12282</name>
</gene>
<keyword evidence="5" id="KW-0325">Glycoprotein</keyword>
<evidence type="ECO:0000313" key="6">
    <source>
        <dbReference type="EMBL" id="VDO83525.1"/>
    </source>
</evidence>
<evidence type="ECO:0000313" key="7">
    <source>
        <dbReference type="Proteomes" id="UP000267606"/>
    </source>
</evidence>
<keyword evidence="3" id="KW-0732">Signal</keyword>
<accession>A0A183HXR7</accession>
<dbReference type="SUPFAM" id="SSF53474">
    <property type="entry name" value="alpha/beta-Hydrolases"/>
    <property type="match status" value="1"/>
</dbReference>
<sequence length="100" mass="11235">MWDLAPHFHAALIFAEHRYYGASKPYGKQSETDVSRLGYLNEIQALADFAELISFVKTDQNELGFCPPGTEIPVIVFGGSYGGMLAAWFRMKYPHIVDGY</sequence>
<keyword evidence="4" id="KW-0378">Hydrolase</keyword>
<organism evidence="8">
    <name type="scientific">Onchocerca flexuosa</name>
    <dbReference type="NCBI Taxonomy" id="387005"/>
    <lineage>
        <taxon>Eukaryota</taxon>
        <taxon>Metazoa</taxon>
        <taxon>Ecdysozoa</taxon>
        <taxon>Nematoda</taxon>
        <taxon>Chromadorea</taxon>
        <taxon>Rhabditida</taxon>
        <taxon>Spirurina</taxon>
        <taxon>Spiruromorpha</taxon>
        <taxon>Filarioidea</taxon>
        <taxon>Onchocercidae</taxon>
        <taxon>Onchocerca</taxon>
    </lineage>
</organism>
<keyword evidence="2" id="KW-0645">Protease</keyword>
<evidence type="ECO:0000256" key="4">
    <source>
        <dbReference type="ARBA" id="ARBA00022801"/>
    </source>
</evidence>